<dbReference type="GO" id="GO:0005930">
    <property type="term" value="C:axoneme"/>
    <property type="evidence" value="ECO:0007669"/>
    <property type="project" value="UniProtKB-SubCell"/>
</dbReference>
<name>A0AA85BY93_9TREM</name>
<feature type="compositionally biased region" description="Low complexity" evidence="13">
    <location>
        <begin position="116"/>
        <end position="125"/>
    </location>
</feature>
<dbReference type="GO" id="GO:0005874">
    <property type="term" value="C:microtubule"/>
    <property type="evidence" value="ECO:0007669"/>
    <property type="project" value="UniProtKB-KW"/>
</dbReference>
<feature type="coiled-coil region" evidence="12">
    <location>
        <begin position="1395"/>
        <end position="1425"/>
    </location>
</feature>
<comment type="subcellular location">
    <subcellularLocation>
        <location evidence="1">Cytoplasm</location>
        <location evidence="1">Cytoskeleton</location>
        <location evidence="1">Cilium axoneme</location>
    </subcellularLocation>
</comment>
<dbReference type="PANTHER" id="PTHR22878:SF63">
    <property type="entry name" value="DYNEIN AXONEMAL HEAVY CHAIN 10"/>
    <property type="match status" value="1"/>
</dbReference>
<dbReference type="Pfam" id="PF25007">
    <property type="entry name" value="DYH2-5-8_CC"/>
    <property type="match status" value="1"/>
</dbReference>
<feature type="region of interest" description="Disordered" evidence="13">
    <location>
        <begin position="111"/>
        <end position="134"/>
    </location>
</feature>
<dbReference type="FunFam" id="1.10.287.2620:FF:000002">
    <property type="entry name" value="Dynein heavy chain 2, axonemal"/>
    <property type="match status" value="1"/>
</dbReference>
<evidence type="ECO:0000256" key="5">
    <source>
        <dbReference type="ARBA" id="ARBA00022840"/>
    </source>
</evidence>
<dbReference type="InterPro" id="IPR013602">
    <property type="entry name" value="Dynein_heavy_linker"/>
</dbReference>
<evidence type="ECO:0000259" key="15">
    <source>
        <dbReference type="Pfam" id="PF08393"/>
    </source>
</evidence>
<dbReference type="InterPro" id="IPR026983">
    <property type="entry name" value="DHC"/>
</dbReference>
<evidence type="ECO:0000256" key="12">
    <source>
        <dbReference type="SAM" id="Coils"/>
    </source>
</evidence>
<keyword evidence="6" id="KW-0243">Dynein</keyword>
<evidence type="ECO:0000259" key="14">
    <source>
        <dbReference type="Pfam" id="PF08385"/>
    </source>
</evidence>
<sequence length="1759" mass="207784">MDDTRIEWMKHVIYKGLNLVDNDIFLEFLERNDNENELELAKFLNDSPKDEYQILIFYKTFYEEEVEEILEIPRKQSTNGLTDVDGEVQYEQTNNNLDNSEEMTTNQKHIPDEIPTNNHNTNNNEMNEKGDDSLIDETDTSLKYTTIINRKTIWRTRLSMKNTSVDVGALTEEYVYFIRITKGYINAPNDLKQTFNFMPSQMQWGYMRGSFLQNLQNLLKQIYSPLLKDQQLMLHENNQYQQELEVSEKDQLELSENKVKEQQENEEMKQIVETKDEFLINTRKFCRIVETTIHQLNSDIVLELPNIDVTEDDLEIVKSSKFIIIEKTIISWNRQIRQTLDILLEKKPSDNSPLSLIDYWRDRNLILGTLIEQLKRSNVIRFYHLHQILENDTYNALFSETNSLYVQARDNVKFLSLLERHFKTLTFGNKIESLIDIIHPLIQTFHMIWVLSRYYNRDENMVQLFERTALAITNRVIHAVNFPNVFRSDLKQSISLMKTIINLLNHWKNVYYEKRSEIETVGRDARWEFDKVKLFGYTDYTCSICENLLEILITIKDFRNIFSSELKSVTCDTKKIDEASQRVNNIIEMFCQMKMDPFNKENKIWWYKELEKFHNLVEHLEYEANSLINDSFTLLRSSESVFDIWCKFRHIKTRSKIHNLLNEKFIDILKQYEKELINISSIFHQNAILPPFHNNQQNEIMIRILTKFIPPISGLIQWERYLLNCIKKPILKFLKINELMKNDEGKSIRNQYIIIGKQMKNYEEQLYKYWLIQIEQSFDQYLNQTLLKQQDLIKSSMITRISSLPISRLSLNSSLKSEQNTNELSRIAIEFSKYELLVNFHPNILVTITEAKHLEALGFKIPEIVINAVMKESSYIVYVEKLKFLVKRCHELFTQLDPVELTILESYIINLRTIMKPGWDILNWKSLGINEFITKVEEELNRFASMCNLCKKTAADIEARLELIGLADLFPTPKWTDEYQKTAMGEYFTCKEYFAQTVIERQKQFEELRMQHTSLTPLIIKLEGAITQQNTGNSKIMVPYFEYWEKKLFDRIYAMVIRNLQSYLNRISRQQEPLFAVDLMLAGTDVVGNPQPAELYRLVIQELRDAIESTRVFVRWYRGSCVIAPGVKIDGSEDLHYFTFYEEIAKSSEIADLVQQIAKVYANTVEKVKRFQDSWRKHKGKFVANKLTQVEKWMETPRTAIEIHEKILEMNNKLNDLCETPELLNIGCIQLRLKSLIHNIHEHNRKWTIAYGKQLHDIGKEMLTSLHEEFKHRSEDLEDVPTTLTELKDILRAIHEIRLTTLETEEKLIDIEERYRLLNYHNLPVPENEIESVKSLRSVWMNLVKFANYKEHTLSRIKNKFAKITLEDITKFNQLVIEFEKRFTENGPGTLINDLDLAVTSAKEYHEELNELEIKRKELTSAEQLFNLPLTQYPQLINIQKELNGLDQLFNIYLKQKQAREEWSQILWRDLNISILQSGIESYLKDLRNLPKSVRTLPIGRVVFEQIRTFRDSLPLFLDLKNEALRERHWNELMRKTGQTFDMNPETFTLANIFSMELHRFTDQISEIVAFAIKELSIEKGVKEVEETWQNLNFNVISYVKAGQNRGYVLGALDDIIQILEDNSMNLQSMASSKFIGPFLSTVQLWEKNLSIISEIIEVWLIVQRKWMYLEGIFIGGDIRAQLPEEAAKFDNIDKMFKKIMFETNKLPNVKTCCLVSGRLNELTILGEGLERCQKSLNNYLDSKRNAFPRFFSFLMMNY</sequence>
<evidence type="ECO:0000313" key="17">
    <source>
        <dbReference type="Proteomes" id="UP000050791"/>
    </source>
</evidence>
<dbReference type="GO" id="GO:0007018">
    <property type="term" value="P:microtubule-based movement"/>
    <property type="evidence" value="ECO:0007669"/>
    <property type="project" value="InterPro"/>
</dbReference>
<keyword evidence="3" id="KW-0493">Microtubule</keyword>
<dbReference type="GO" id="GO:0045505">
    <property type="term" value="F:dynein intermediate chain binding"/>
    <property type="evidence" value="ECO:0007669"/>
    <property type="project" value="InterPro"/>
</dbReference>
<evidence type="ECO:0000256" key="1">
    <source>
        <dbReference type="ARBA" id="ARBA00004430"/>
    </source>
</evidence>
<feature type="domain" description="Dynein axonemal heavy chain 2/5/8 coiled-coil" evidence="16">
    <location>
        <begin position="1254"/>
        <end position="1365"/>
    </location>
</feature>
<keyword evidence="5" id="KW-0067">ATP-binding</keyword>
<dbReference type="Pfam" id="PF08385">
    <property type="entry name" value="DHC_N1"/>
    <property type="match status" value="1"/>
</dbReference>
<keyword evidence="10" id="KW-0206">Cytoskeleton</keyword>
<evidence type="ECO:0000256" key="13">
    <source>
        <dbReference type="SAM" id="MobiDB-lite"/>
    </source>
</evidence>
<dbReference type="Pfam" id="PF08393">
    <property type="entry name" value="DHC_N2"/>
    <property type="match status" value="1"/>
</dbReference>
<feature type="coiled-coil region" evidence="12">
    <location>
        <begin position="237"/>
        <end position="265"/>
    </location>
</feature>
<dbReference type="InterPro" id="IPR042222">
    <property type="entry name" value="Dynein_2_N"/>
</dbReference>
<keyword evidence="8" id="KW-0969">Cilium</keyword>
<evidence type="ECO:0000256" key="3">
    <source>
        <dbReference type="ARBA" id="ARBA00022701"/>
    </source>
</evidence>
<dbReference type="WBParaSite" id="SMTH1_84900.1">
    <property type="protein sequence ID" value="SMTH1_84900.1"/>
    <property type="gene ID" value="SMTH1_84900"/>
</dbReference>
<accession>A0AA85BY93</accession>
<evidence type="ECO:0000256" key="9">
    <source>
        <dbReference type="ARBA" id="ARBA00023175"/>
    </source>
</evidence>
<dbReference type="Gene3D" id="1.20.140.100">
    <property type="entry name" value="Dynein heavy chain, N-terminal domain 2"/>
    <property type="match status" value="1"/>
</dbReference>
<keyword evidence="7 12" id="KW-0175">Coiled coil</keyword>
<evidence type="ECO:0000256" key="6">
    <source>
        <dbReference type="ARBA" id="ARBA00023017"/>
    </source>
</evidence>
<dbReference type="InterPro" id="IPR013594">
    <property type="entry name" value="Dynein_heavy_tail"/>
</dbReference>
<protein>
    <recommendedName>
        <fullName evidence="19">DHC_N1 domain-containing protein</fullName>
    </recommendedName>
</protein>
<evidence type="ECO:0000256" key="7">
    <source>
        <dbReference type="ARBA" id="ARBA00023054"/>
    </source>
</evidence>
<feature type="domain" description="Dynein heavy chain tail" evidence="14">
    <location>
        <begin position="325"/>
        <end position="932"/>
    </location>
</feature>
<dbReference type="GO" id="GO:0030286">
    <property type="term" value="C:dynein complex"/>
    <property type="evidence" value="ECO:0007669"/>
    <property type="project" value="UniProtKB-KW"/>
</dbReference>
<dbReference type="InterPro" id="IPR056759">
    <property type="entry name" value="DYH2-5-8_CC"/>
</dbReference>
<keyword evidence="4" id="KW-0547">Nucleotide-binding</keyword>
<keyword evidence="9" id="KW-0505">Motor protein</keyword>
<evidence type="ECO:0000256" key="2">
    <source>
        <dbReference type="ARBA" id="ARBA00022490"/>
    </source>
</evidence>
<dbReference type="GO" id="GO:0005524">
    <property type="term" value="F:ATP binding"/>
    <property type="evidence" value="ECO:0007669"/>
    <property type="project" value="UniProtKB-KW"/>
</dbReference>
<dbReference type="FunFam" id="1.20.140.100:FF:000013">
    <property type="entry name" value="Dynein heavy chain 10, axonemal"/>
    <property type="match status" value="1"/>
</dbReference>
<feature type="domain" description="Dynein heavy chain linker" evidence="15">
    <location>
        <begin position="1437"/>
        <end position="1752"/>
    </location>
</feature>
<dbReference type="Gene3D" id="1.10.287.2620">
    <property type="match status" value="1"/>
</dbReference>
<evidence type="ECO:0008006" key="19">
    <source>
        <dbReference type="Google" id="ProtNLM"/>
    </source>
</evidence>
<keyword evidence="2" id="KW-0963">Cytoplasm</keyword>
<evidence type="ECO:0000256" key="10">
    <source>
        <dbReference type="ARBA" id="ARBA00023212"/>
    </source>
</evidence>
<reference evidence="18" key="1">
    <citation type="submission" date="2023-11" db="UniProtKB">
        <authorList>
            <consortium name="WormBaseParasite"/>
        </authorList>
    </citation>
    <scope>IDENTIFICATION</scope>
</reference>
<dbReference type="Proteomes" id="UP000050791">
    <property type="component" value="Unassembled WGS sequence"/>
</dbReference>
<evidence type="ECO:0000259" key="16">
    <source>
        <dbReference type="Pfam" id="PF25007"/>
    </source>
</evidence>
<dbReference type="GO" id="GO:0051959">
    <property type="term" value="F:dynein light intermediate chain binding"/>
    <property type="evidence" value="ECO:0007669"/>
    <property type="project" value="InterPro"/>
</dbReference>
<evidence type="ECO:0000313" key="18">
    <source>
        <dbReference type="WBParaSite" id="SMTH1_84900.1"/>
    </source>
</evidence>
<evidence type="ECO:0000256" key="8">
    <source>
        <dbReference type="ARBA" id="ARBA00023069"/>
    </source>
</evidence>
<dbReference type="PANTHER" id="PTHR22878">
    <property type="entry name" value="DYNEIN HEAVY CHAIN 6, AXONEMAL-LIKE-RELATED"/>
    <property type="match status" value="1"/>
</dbReference>
<proteinExistence type="predicted"/>
<evidence type="ECO:0000256" key="4">
    <source>
        <dbReference type="ARBA" id="ARBA00022741"/>
    </source>
</evidence>
<keyword evidence="11" id="KW-0966">Cell projection</keyword>
<organism evidence="17 18">
    <name type="scientific">Schistosoma mattheei</name>
    <dbReference type="NCBI Taxonomy" id="31246"/>
    <lineage>
        <taxon>Eukaryota</taxon>
        <taxon>Metazoa</taxon>
        <taxon>Spiralia</taxon>
        <taxon>Lophotrochozoa</taxon>
        <taxon>Platyhelminthes</taxon>
        <taxon>Trematoda</taxon>
        <taxon>Digenea</taxon>
        <taxon>Strigeidida</taxon>
        <taxon>Schistosomatoidea</taxon>
        <taxon>Schistosomatidae</taxon>
        <taxon>Schistosoma</taxon>
    </lineage>
</organism>
<evidence type="ECO:0000256" key="11">
    <source>
        <dbReference type="ARBA" id="ARBA00023273"/>
    </source>
</evidence>